<dbReference type="STRING" id="504798.SAMN05421871_109200"/>
<accession>A0A1H0LDD8</accession>
<reference evidence="3" key="1">
    <citation type="submission" date="2016-10" db="EMBL/GenBank/DDBJ databases">
        <authorList>
            <person name="Varghese N."/>
            <person name="Submissions S."/>
        </authorList>
    </citation>
    <scope>NUCLEOTIDE SEQUENCE [LARGE SCALE GENOMIC DNA]</scope>
    <source>
        <strain evidence="3">IBRC-M 10655</strain>
    </source>
</reference>
<evidence type="ECO:0000256" key="1">
    <source>
        <dbReference type="SAM" id="Phobius"/>
    </source>
</evidence>
<keyword evidence="3" id="KW-1185">Reference proteome</keyword>
<evidence type="ECO:0008006" key="4">
    <source>
        <dbReference type="Google" id="ProtNLM"/>
    </source>
</evidence>
<keyword evidence="1" id="KW-1133">Transmembrane helix</keyword>
<dbReference type="EMBL" id="FNJB01000004">
    <property type="protein sequence ID" value="SDO65960.1"/>
    <property type="molecule type" value="Genomic_DNA"/>
</dbReference>
<keyword evidence="1" id="KW-0812">Transmembrane</keyword>
<keyword evidence="1" id="KW-0472">Membrane</keyword>
<evidence type="ECO:0000313" key="2">
    <source>
        <dbReference type="EMBL" id="SDO65960.1"/>
    </source>
</evidence>
<organism evidence="2 3">
    <name type="scientific">Actinokineospora alba</name>
    <dbReference type="NCBI Taxonomy" id="504798"/>
    <lineage>
        <taxon>Bacteria</taxon>
        <taxon>Bacillati</taxon>
        <taxon>Actinomycetota</taxon>
        <taxon>Actinomycetes</taxon>
        <taxon>Pseudonocardiales</taxon>
        <taxon>Pseudonocardiaceae</taxon>
        <taxon>Actinokineospora</taxon>
    </lineage>
</organism>
<proteinExistence type="predicted"/>
<gene>
    <name evidence="2" type="ORF">SAMN05192558_10497</name>
</gene>
<evidence type="ECO:0000313" key="3">
    <source>
        <dbReference type="Proteomes" id="UP000199651"/>
    </source>
</evidence>
<dbReference type="AlphaFoldDB" id="A0A1H0LDD8"/>
<sequence length="142" mass="14349">MAAEVTIAAPFLIMLLVFVAVVVHRGVDARLRIEGAAHQAARAASIQRSPATATTAAESTASSSLSSAGVSCASLTVNTAAAGMRPGGTISVTITCTVDFGDALILGVPSKTLSATAIEPIDTWRAATGEFTSFESRVGNGR</sequence>
<dbReference type="Proteomes" id="UP000199651">
    <property type="component" value="Unassembled WGS sequence"/>
</dbReference>
<protein>
    <recommendedName>
        <fullName evidence="4">TadE-like protein</fullName>
    </recommendedName>
</protein>
<feature type="transmembrane region" description="Helical" evidence="1">
    <location>
        <begin position="6"/>
        <end position="23"/>
    </location>
</feature>
<name>A0A1H0LDD8_9PSEU</name>